<evidence type="ECO:0000313" key="9">
    <source>
        <dbReference type="Proteomes" id="UP000449547"/>
    </source>
</evidence>
<evidence type="ECO:0000313" key="8">
    <source>
        <dbReference type="EMBL" id="KAA8903728.1"/>
    </source>
</evidence>
<dbReference type="InterPro" id="IPR013713">
    <property type="entry name" value="XPO2_central"/>
</dbReference>
<dbReference type="RefSeq" id="XP_034012934.1">
    <property type="nucleotide sequence ID" value="XM_034154870.1"/>
</dbReference>
<evidence type="ECO:0000259" key="7">
    <source>
        <dbReference type="PROSITE" id="PS50166"/>
    </source>
</evidence>
<evidence type="ECO:0000256" key="5">
    <source>
        <dbReference type="ARBA" id="ARBA00022927"/>
    </source>
</evidence>
<dbReference type="Pfam" id="PF08506">
    <property type="entry name" value="Cse1"/>
    <property type="match status" value="1"/>
</dbReference>
<reference evidence="8 9" key="1">
    <citation type="submission" date="2019-07" db="EMBL/GenBank/DDBJ databases">
        <title>Genome assembly of two rare yeast pathogens: Diutina rugosa and Trichomonascus ciferrii.</title>
        <authorList>
            <person name="Mixao V."/>
            <person name="Saus E."/>
            <person name="Hansen A."/>
            <person name="Lass-Flor C."/>
            <person name="Gabaldon T."/>
        </authorList>
    </citation>
    <scope>NUCLEOTIDE SEQUENCE [LARGE SCALE GENOMIC DNA]</scope>
    <source>
        <strain evidence="8 9">CBS 613</strain>
    </source>
</reference>
<evidence type="ECO:0000256" key="2">
    <source>
        <dbReference type="ARBA" id="ARBA00004496"/>
    </source>
</evidence>
<dbReference type="PANTHER" id="PTHR10997:SF18">
    <property type="entry name" value="D-IMPORTIN 7_RANBP7"/>
    <property type="match status" value="1"/>
</dbReference>
<keyword evidence="6" id="KW-0539">Nucleus</keyword>
<comment type="caution">
    <text evidence="8">The sequence shown here is derived from an EMBL/GenBank/DDBJ whole genome shotgun (WGS) entry which is preliminary data.</text>
</comment>
<accession>A0A642UQZ9</accession>
<keyword evidence="3" id="KW-0813">Transport</keyword>
<organism evidence="8 9">
    <name type="scientific">Diutina rugosa</name>
    <name type="common">Yeast</name>
    <name type="synonym">Candida rugosa</name>
    <dbReference type="NCBI Taxonomy" id="5481"/>
    <lineage>
        <taxon>Eukaryota</taxon>
        <taxon>Fungi</taxon>
        <taxon>Dikarya</taxon>
        <taxon>Ascomycota</taxon>
        <taxon>Saccharomycotina</taxon>
        <taxon>Pichiomycetes</taxon>
        <taxon>Debaryomycetaceae</taxon>
        <taxon>Diutina</taxon>
    </lineage>
</organism>
<dbReference type="GO" id="GO:0031267">
    <property type="term" value="F:small GTPase binding"/>
    <property type="evidence" value="ECO:0007669"/>
    <property type="project" value="InterPro"/>
</dbReference>
<evidence type="ECO:0000256" key="4">
    <source>
        <dbReference type="ARBA" id="ARBA00022490"/>
    </source>
</evidence>
<dbReference type="Pfam" id="PF03810">
    <property type="entry name" value="IBN_N"/>
    <property type="match status" value="1"/>
</dbReference>
<comment type="subcellular location">
    <subcellularLocation>
        <location evidence="2">Cytoplasm</location>
    </subcellularLocation>
    <subcellularLocation>
        <location evidence="1">Nucleus</location>
    </subcellularLocation>
</comment>
<gene>
    <name evidence="8" type="ORF">DIURU_002240</name>
</gene>
<dbReference type="OrthoDB" id="760868at2759"/>
<dbReference type="AlphaFoldDB" id="A0A642UQZ9"/>
<dbReference type="SUPFAM" id="SSF48371">
    <property type="entry name" value="ARM repeat"/>
    <property type="match status" value="1"/>
</dbReference>
<dbReference type="InterPro" id="IPR016024">
    <property type="entry name" value="ARM-type_fold"/>
</dbReference>
<evidence type="ECO:0000256" key="1">
    <source>
        <dbReference type="ARBA" id="ARBA00004123"/>
    </source>
</evidence>
<keyword evidence="5" id="KW-0653">Protein transport</keyword>
<dbReference type="InterPro" id="IPR001494">
    <property type="entry name" value="Importin-beta_N"/>
</dbReference>
<dbReference type="Gene3D" id="1.25.10.10">
    <property type="entry name" value="Leucine-rich Repeat Variant"/>
    <property type="match status" value="1"/>
</dbReference>
<dbReference type="VEuPathDB" id="FungiDB:DIURU_002240"/>
<dbReference type="PANTHER" id="PTHR10997">
    <property type="entry name" value="IMPORTIN-7, 8, 11"/>
    <property type="match status" value="1"/>
</dbReference>
<proteinExistence type="predicted"/>
<dbReference type="GO" id="GO:0006606">
    <property type="term" value="P:protein import into nucleus"/>
    <property type="evidence" value="ECO:0007669"/>
    <property type="project" value="TreeGrafter"/>
</dbReference>
<feature type="domain" description="Importin N-terminal" evidence="7">
    <location>
        <begin position="24"/>
        <end position="101"/>
    </location>
</feature>
<dbReference type="InterPro" id="IPR011989">
    <property type="entry name" value="ARM-like"/>
</dbReference>
<dbReference type="OMA" id="KNFEYRS"/>
<name>A0A642UQZ9_DIURU</name>
<dbReference type="GO" id="GO:0005829">
    <property type="term" value="C:cytosol"/>
    <property type="evidence" value="ECO:0007669"/>
    <property type="project" value="TreeGrafter"/>
</dbReference>
<keyword evidence="4" id="KW-0963">Cytoplasm</keyword>
<dbReference type="Proteomes" id="UP000449547">
    <property type="component" value="Unassembled WGS sequence"/>
</dbReference>
<dbReference type="PROSITE" id="PS50166">
    <property type="entry name" value="IMPORTIN_B_NT"/>
    <property type="match status" value="1"/>
</dbReference>
<evidence type="ECO:0000256" key="6">
    <source>
        <dbReference type="ARBA" id="ARBA00023242"/>
    </source>
</evidence>
<dbReference type="EMBL" id="SWFT01000066">
    <property type="protein sequence ID" value="KAA8903728.1"/>
    <property type="molecule type" value="Genomic_DNA"/>
</dbReference>
<dbReference type="SMART" id="SM00913">
    <property type="entry name" value="IBN_N"/>
    <property type="match status" value="1"/>
</dbReference>
<protein>
    <recommendedName>
        <fullName evidence="7">Importin N-terminal domain-containing protein</fullName>
    </recommendedName>
</protein>
<sequence>MDANYLLELFNGTFQADPTVRGQAEDQLKQLSQHQPGFLGACLDILTETRVPAPIRKAAAVYLKNRVCMYWKPSDPFYKQFAIDHDEKPIVRDRIIDAIIGSDYQTKKQLIQVLHCLVQHDFEQWPGLTKQTGELLQETTLDNEASVSRLYTGLLCFSEICRHFRWQYNDDRDTQLVPIIESAFPHMLALGNALLEVPSTSMSEQLAEMLKLILKSYKFVTYIDFPAPLRQREHVAAWGEFHGKVLNYPTPSYVGDVDDKEKSMLEISKCYKWSVANMYRLFSRYGSVSPSKKFNYREFYTMFADEFVPHLLNNYLLIVSSWCNGDRWLSDTTLYQLLQFFSHSVAQKNTWNQMKPTIDQLVGHVIWPLVCPNDSQLEMFEEDPQEYIHLYFDFNERSDSPSVAALGFLQTLVKKRRSYTMEPIIKFGHAQLTALGAEDGDLESAKKKEGIFTMLGSVSHVVIPQYNAQMEQFLSQLVFPALTSKYGFLKARAIEVASKYAEVNFTDENTLKGLFHGILSNFHDQSELPVSFCATLAIQSYLGHPQFTPILRNIIVRVMSRLLEISNQIDNDVTSIVMQECVENFSEQLQGYGVDLMQKLVEQFMRLARDVADQQNQDFDDANYDEAGDKVIAATGLLGTMITILLSFENSREICLKLEEVMAPAIEYCLANELDDFLGEIAQLIENSTYLLQMVSPTTWKHFPGLVKCFQSRIALLYLDNLIPCLHNYLVYGSDTIRANPELVAQFYLVFASIAADEDDSEDDFGRQDEYIYACELSQTFVMKLKEVAKPYIPQFLQAVYHIGRGLDEQDDVYTSMGVNVTDVIIACLVVDPEVTLMHLSQAGQAETFFSRWFKVIPKLQRVFDLKLTALGLVTLYNSSSSLPKPIVDQLGTHLATVVKALPAAITNLEKRKQEFDAYDMGDANYKFTAEDWSEHEWDESIDDAGDATEGAADVNFSEFLASEEIKSSGFFDKAHEEPIEDPLASSALDDVDVVAVVRDFIQSETGQQALASMSDADRSALLA</sequence>
<dbReference type="GO" id="GO:0005635">
    <property type="term" value="C:nuclear envelope"/>
    <property type="evidence" value="ECO:0007669"/>
    <property type="project" value="TreeGrafter"/>
</dbReference>
<keyword evidence="9" id="KW-1185">Reference proteome</keyword>
<dbReference type="GeneID" id="54780891"/>
<evidence type="ECO:0000256" key="3">
    <source>
        <dbReference type="ARBA" id="ARBA00022448"/>
    </source>
</evidence>